<keyword evidence="2" id="KW-1185">Reference proteome</keyword>
<dbReference type="Gene3D" id="3.40.50.150">
    <property type="entry name" value="Vaccinia Virus protein VP39"/>
    <property type="match status" value="1"/>
</dbReference>
<sequence>MQNIKRAYVSAMHGLGAGLYSSGMLGREAQPLHGDLVRWLHSLFAIYDIEAMVRLDLPWWTLRAAKLVDRFLQQRPGATVFEYGSGASTVYLAKRAEIVISAEHDPRWHATVTKKVAGHPNVLLTLAEAETADAQSTHWSAHRAWSGYDFKNYVQAIDRFEGLFDLIVIDGRCRAHCLQAAKRRIKPDGLILFDNAGRRRYRAALENCAMPKLATSGLTACLPYPDPTALLSPDPTVLEALVDAG</sequence>
<dbReference type="AlphaFoldDB" id="A0A967EV30"/>
<evidence type="ECO:0000313" key="1">
    <source>
        <dbReference type="EMBL" id="NIA67219.1"/>
    </source>
</evidence>
<reference evidence="1" key="1">
    <citation type="submission" date="2020-03" db="EMBL/GenBank/DDBJ databases">
        <title>Genome of Pelagibius litoralis DSM 21314T.</title>
        <authorList>
            <person name="Wang G."/>
        </authorList>
    </citation>
    <scope>NUCLEOTIDE SEQUENCE</scope>
    <source>
        <strain evidence="1">DSM 21314</strain>
    </source>
</reference>
<comment type="caution">
    <text evidence="1">The sequence shown here is derived from an EMBL/GenBank/DDBJ whole genome shotgun (WGS) entry which is preliminary data.</text>
</comment>
<keyword evidence="1" id="KW-0489">Methyltransferase</keyword>
<dbReference type="Proteomes" id="UP000761264">
    <property type="component" value="Unassembled WGS sequence"/>
</dbReference>
<dbReference type="RefSeq" id="WP_167220541.1">
    <property type="nucleotide sequence ID" value="NZ_JAAQPH010000001.1"/>
</dbReference>
<dbReference type="GO" id="GO:0032259">
    <property type="term" value="P:methylation"/>
    <property type="evidence" value="ECO:0007669"/>
    <property type="project" value="UniProtKB-KW"/>
</dbReference>
<protein>
    <submittedName>
        <fullName evidence="1">Class I SAM-dependent methyltransferase</fullName>
    </submittedName>
</protein>
<dbReference type="InterPro" id="IPR029063">
    <property type="entry name" value="SAM-dependent_MTases_sf"/>
</dbReference>
<dbReference type="Pfam" id="PF13578">
    <property type="entry name" value="Methyltransf_24"/>
    <property type="match status" value="1"/>
</dbReference>
<keyword evidence="1" id="KW-0808">Transferase</keyword>
<dbReference type="SUPFAM" id="SSF53335">
    <property type="entry name" value="S-adenosyl-L-methionine-dependent methyltransferases"/>
    <property type="match status" value="1"/>
</dbReference>
<evidence type="ECO:0000313" key="2">
    <source>
        <dbReference type="Proteomes" id="UP000761264"/>
    </source>
</evidence>
<name>A0A967EV30_9PROT</name>
<accession>A0A967EV30</accession>
<organism evidence="1 2">
    <name type="scientific">Pelagibius litoralis</name>
    <dbReference type="NCBI Taxonomy" id="374515"/>
    <lineage>
        <taxon>Bacteria</taxon>
        <taxon>Pseudomonadati</taxon>
        <taxon>Pseudomonadota</taxon>
        <taxon>Alphaproteobacteria</taxon>
        <taxon>Rhodospirillales</taxon>
        <taxon>Rhodovibrionaceae</taxon>
        <taxon>Pelagibius</taxon>
    </lineage>
</organism>
<dbReference type="EMBL" id="JAAQPH010000001">
    <property type="protein sequence ID" value="NIA67219.1"/>
    <property type="molecule type" value="Genomic_DNA"/>
</dbReference>
<gene>
    <name evidence="1" type="ORF">HBA54_01280</name>
</gene>
<proteinExistence type="predicted"/>
<dbReference type="GO" id="GO:0008168">
    <property type="term" value="F:methyltransferase activity"/>
    <property type="evidence" value="ECO:0007669"/>
    <property type="project" value="UniProtKB-KW"/>
</dbReference>